<evidence type="ECO:0000256" key="1">
    <source>
        <dbReference type="SAM" id="MobiDB-lite"/>
    </source>
</evidence>
<gene>
    <name evidence="2" type="ORF">PDIGIT_LOCUS8941</name>
</gene>
<evidence type="ECO:0000313" key="2">
    <source>
        <dbReference type="EMBL" id="CAI6335854.1"/>
    </source>
</evidence>
<feature type="region of interest" description="Disordered" evidence="1">
    <location>
        <begin position="74"/>
        <end position="115"/>
    </location>
</feature>
<dbReference type="AlphaFoldDB" id="A0A9W4XL08"/>
<dbReference type="Proteomes" id="UP001152607">
    <property type="component" value="Unassembled WGS sequence"/>
</dbReference>
<keyword evidence="3" id="KW-1185">Reference proteome</keyword>
<feature type="compositionally biased region" description="Low complexity" evidence="1">
    <location>
        <begin position="93"/>
        <end position="111"/>
    </location>
</feature>
<dbReference type="EMBL" id="CAOQHR010000006">
    <property type="protein sequence ID" value="CAI6335854.1"/>
    <property type="molecule type" value="Genomic_DNA"/>
</dbReference>
<protein>
    <submittedName>
        <fullName evidence="2">Uncharacterized protein</fullName>
    </submittedName>
</protein>
<sequence>MNSHMLTTPSSPACYFSIPVINTSAHYSLETPSTSPLSAYSPDIPADPRNPLLAFRESTTDCCMSSTAHSSKLLQLQTSAAHRPAAQPLQQNSTTPSSDSDSSSSSSSSTPNARVSPMLCCSRCRRESGSGMIQFGVNIYYCNHCARMTGYCAG</sequence>
<dbReference type="OrthoDB" id="3920481at2759"/>
<accession>A0A9W4XL08</accession>
<evidence type="ECO:0000313" key="3">
    <source>
        <dbReference type="Proteomes" id="UP001152607"/>
    </source>
</evidence>
<comment type="caution">
    <text evidence="2">The sequence shown here is derived from an EMBL/GenBank/DDBJ whole genome shotgun (WGS) entry which is preliminary data.</text>
</comment>
<organism evidence="2 3">
    <name type="scientific">Periconia digitata</name>
    <dbReference type="NCBI Taxonomy" id="1303443"/>
    <lineage>
        <taxon>Eukaryota</taxon>
        <taxon>Fungi</taxon>
        <taxon>Dikarya</taxon>
        <taxon>Ascomycota</taxon>
        <taxon>Pezizomycotina</taxon>
        <taxon>Dothideomycetes</taxon>
        <taxon>Pleosporomycetidae</taxon>
        <taxon>Pleosporales</taxon>
        <taxon>Massarineae</taxon>
        <taxon>Periconiaceae</taxon>
        <taxon>Periconia</taxon>
    </lineage>
</organism>
<proteinExistence type="predicted"/>
<name>A0A9W4XL08_9PLEO</name>
<reference evidence="2" key="1">
    <citation type="submission" date="2023-01" db="EMBL/GenBank/DDBJ databases">
        <authorList>
            <person name="Van Ghelder C."/>
            <person name="Rancurel C."/>
        </authorList>
    </citation>
    <scope>NUCLEOTIDE SEQUENCE</scope>
    <source>
        <strain evidence="2">CNCM I-4278</strain>
    </source>
</reference>